<evidence type="ECO:0000313" key="3">
    <source>
        <dbReference type="EMBL" id="WOB09550.1"/>
    </source>
</evidence>
<dbReference type="RefSeq" id="WP_316702498.1">
    <property type="nucleotide sequence ID" value="NZ_CP136336.1"/>
</dbReference>
<reference evidence="3 4" key="1">
    <citation type="submission" date="2023-10" db="EMBL/GenBank/DDBJ databases">
        <title>Bacteria for the degradation of biodegradable plastic PBAT(Polybutylene adipate terephthalate).</title>
        <authorList>
            <person name="Weon H.-Y."/>
            <person name="Yeon J."/>
        </authorList>
    </citation>
    <scope>NUCLEOTIDE SEQUENCE [LARGE SCALE GENOMIC DNA]</scope>
    <source>
        <strain evidence="3 4">SBD 7-3</strain>
    </source>
</reference>
<organism evidence="3 4">
    <name type="scientific">Piscinibacter gummiphilus</name>
    <dbReference type="NCBI Taxonomy" id="946333"/>
    <lineage>
        <taxon>Bacteria</taxon>
        <taxon>Pseudomonadati</taxon>
        <taxon>Pseudomonadota</taxon>
        <taxon>Betaproteobacteria</taxon>
        <taxon>Burkholderiales</taxon>
        <taxon>Sphaerotilaceae</taxon>
        <taxon>Piscinibacter</taxon>
    </lineage>
</organism>
<dbReference type="PROSITE" id="PS50005">
    <property type="entry name" value="TPR"/>
    <property type="match status" value="1"/>
</dbReference>
<evidence type="ECO:0000313" key="4">
    <source>
        <dbReference type="Proteomes" id="UP001303946"/>
    </source>
</evidence>
<accession>A0ABZ0CX55</accession>
<dbReference type="SUPFAM" id="SSF48452">
    <property type="entry name" value="TPR-like"/>
    <property type="match status" value="1"/>
</dbReference>
<dbReference type="InterPro" id="IPR011990">
    <property type="entry name" value="TPR-like_helical_dom_sf"/>
</dbReference>
<dbReference type="Gene3D" id="1.25.40.10">
    <property type="entry name" value="Tetratricopeptide repeat domain"/>
    <property type="match status" value="2"/>
</dbReference>
<dbReference type="EMBL" id="CP136336">
    <property type="protein sequence ID" value="WOB09550.1"/>
    <property type="molecule type" value="Genomic_DNA"/>
</dbReference>
<keyword evidence="4" id="KW-1185">Reference proteome</keyword>
<feature type="repeat" description="TPR" evidence="1">
    <location>
        <begin position="168"/>
        <end position="201"/>
    </location>
</feature>
<keyword evidence="1" id="KW-0802">TPR repeat</keyword>
<name>A0ABZ0CX55_9BURK</name>
<dbReference type="Pfam" id="PF14559">
    <property type="entry name" value="TPR_19"/>
    <property type="match status" value="1"/>
</dbReference>
<protein>
    <submittedName>
        <fullName evidence="3">Tetratricopeptide repeat protein</fullName>
    </submittedName>
</protein>
<dbReference type="Pfam" id="PF13432">
    <property type="entry name" value="TPR_16"/>
    <property type="match status" value="1"/>
</dbReference>
<dbReference type="InterPro" id="IPR019734">
    <property type="entry name" value="TPR_rpt"/>
</dbReference>
<evidence type="ECO:0000256" key="2">
    <source>
        <dbReference type="SAM" id="MobiDB-lite"/>
    </source>
</evidence>
<feature type="region of interest" description="Disordered" evidence="2">
    <location>
        <begin position="132"/>
        <end position="151"/>
    </location>
</feature>
<dbReference type="SMART" id="SM00028">
    <property type="entry name" value="TPR"/>
    <property type="match status" value="3"/>
</dbReference>
<gene>
    <name evidence="3" type="ORF">RXV79_05680</name>
</gene>
<evidence type="ECO:0000256" key="1">
    <source>
        <dbReference type="PROSITE-ProRule" id="PRU00339"/>
    </source>
</evidence>
<sequence length="355" mass="36524">MSLLNQVLRDLDQRQAPGAPAAAKPAAPRPLAPSASQRAMRWGLGLVATLVAIAAGGWAQGSIRWPAKAADTAVAAAPVAAPRPVTPTAAPPAPAPVVVAPTAAPATPEPSTVAPPAPPAAQVAIAAPTARHKPARPQPTDDAPAMAAAKPEPRIELRSAARSPQERAEALYQRGVTAHQAGQLNDSAAAFTAALREDPRHAAARVAQAGMLVGLSRPDDATALLKEGLALTPAQPQVALMLARLQAERQDWATAAETLKAVGNTASLNAAESAEFHGFHAAILQRAGRHDEAVEKYGVALRLAPNRGVWWMGLAISLEEIGQADTARAAFQRAKSIGLPEGAAGYVDARLKQLG</sequence>
<dbReference type="Proteomes" id="UP001303946">
    <property type="component" value="Chromosome"/>
</dbReference>
<proteinExistence type="predicted"/>